<dbReference type="AlphaFoldDB" id="A0A6J6NT80"/>
<evidence type="ECO:0000313" key="1">
    <source>
        <dbReference type="EMBL" id="CAB4689859.1"/>
    </source>
</evidence>
<proteinExistence type="predicted"/>
<organism evidence="1">
    <name type="scientific">freshwater metagenome</name>
    <dbReference type="NCBI Taxonomy" id="449393"/>
    <lineage>
        <taxon>unclassified sequences</taxon>
        <taxon>metagenomes</taxon>
        <taxon>ecological metagenomes</taxon>
    </lineage>
</organism>
<protein>
    <submittedName>
        <fullName evidence="1">Unannotated protein</fullName>
    </submittedName>
</protein>
<sequence>MASGLDSIDEPLDALITAADLDGLVRLIDSRCASANWEGLLHLRDRARWAVSTGRQLWPAATLAEYRLALLAPAEWAAQVLDEDTGKFSIGPLTEVIAQAHTWQSLAPLLPAGPRAAFVAHERVIRGEVIDSSELPDVLEMPFALQPWEPEYPVAVYESDSATFEAPALPASASELALQFDRSAAPSYVEIIDDDDVALAVRQLVEAWTAESNGKAEVVCVEGSAIDAVSALGISRGHITAITAAHALQWLTWAGASGGAFGRRRGTALGRFGAWWLVAALGGISNDWPTNPDELGALASELQWFWWDAGEPALGWQLQLAVELPAEGLAWAISARDAT</sequence>
<accession>A0A6J6NT80</accession>
<gene>
    <name evidence="1" type="ORF">UFOPK2366_00693</name>
</gene>
<dbReference type="EMBL" id="CAEZXM010000106">
    <property type="protein sequence ID" value="CAB4689859.1"/>
    <property type="molecule type" value="Genomic_DNA"/>
</dbReference>
<dbReference type="Pfam" id="PF19681">
    <property type="entry name" value="DUF6183"/>
    <property type="match status" value="1"/>
</dbReference>
<name>A0A6J6NT80_9ZZZZ</name>
<reference evidence="1" key="1">
    <citation type="submission" date="2020-05" db="EMBL/GenBank/DDBJ databases">
        <authorList>
            <person name="Chiriac C."/>
            <person name="Salcher M."/>
            <person name="Ghai R."/>
            <person name="Kavagutti S V."/>
        </authorList>
    </citation>
    <scope>NUCLEOTIDE SEQUENCE</scope>
</reference>
<dbReference type="InterPro" id="IPR045756">
    <property type="entry name" value="DUF6183"/>
</dbReference>